<feature type="compositionally biased region" description="Low complexity" evidence="1">
    <location>
        <begin position="1"/>
        <end position="14"/>
    </location>
</feature>
<dbReference type="Proteomes" id="UP000035579">
    <property type="component" value="Chromosome"/>
</dbReference>
<protein>
    <submittedName>
        <fullName evidence="2">Uncharacterized protein</fullName>
    </submittedName>
</protein>
<evidence type="ECO:0000313" key="3">
    <source>
        <dbReference type="Proteomes" id="UP000035579"/>
    </source>
</evidence>
<dbReference type="AlphaFoldDB" id="A0AAC8TFT4"/>
<accession>A0AAC8TFT4</accession>
<dbReference type="KEGG" id="age:AA314_05974"/>
<gene>
    <name evidence="2" type="ORF">AA314_05974</name>
</gene>
<name>A0AAC8TFT4_9BACT</name>
<feature type="region of interest" description="Disordered" evidence="1">
    <location>
        <begin position="1"/>
        <end position="65"/>
    </location>
</feature>
<proteinExistence type="predicted"/>
<evidence type="ECO:0000313" key="2">
    <source>
        <dbReference type="EMBL" id="AKJ04348.1"/>
    </source>
</evidence>
<reference evidence="2 3" key="1">
    <citation type="submission" date="2015-05" db="EMBL/GenBank/DDBJ databases">
        <title>Genome assembly of Archangium gephyra DSM 2261.</title>
        <authorList>
            <person name="Sharma G."/>
            <person name="Subramanian S."/>
        </authorList>
    </citation>
    <scope>NUCLEOTIDE SEQUENCE [LARGE SCALE GENOMIC DNA]</scope>
    <source>
        <strain evidence="2 3">DSM 2261</strain>
    </source>
</reference>
<evidence type="ECO:0000256" key="1">
    <source>
        <dbReference type="SAM" id="MobiDB-lite"/>
    </source>
</evidence>
<organism evidence="2 3">
    <name type="scientific">Archangium gephyra</name>
    <dbReference type="NCBI Taxonomy" id="48"/>
    <lineage>
        <taxon>Bacteria</taxon>
        <taxon>Pseudomonadati</taxon>
        <taxon>Myxococcota</taxon>
        <taxon>Myxococcia</taxon>
        <taxon>Myxococcales</taxon>
        <taxon>Cystobacterineae</taxon>
        <taxon>Archangiaceae</taxon>
        <taxon>Archangium</taxon>
    </lineage>
</organism>
<sequence length="65" mass="6433">MVGAVGATAVRAGGSHQGAEYRQTRAPPGRGPGGGPPRASGGGGSGRAHRPFPEGRWTVTPPHPP</sequence>
<dbReference type="EMBL" id="CP011509">
    <property type="protein sequence ID" value="AKJ04348.1"/>
    <property type="molecule type" value="Genomic_DNA"/>
</dbReference>